<feature type="compositionally biased region" description="Basic residues" evidence="1">
    <location>
        <begin position="508"/>
        <end position="524"/>
    </location>
</feature>
<feature type="region of interest" description="Disordered" evidence="1">
    <location>
        <begin position="109"/>
        <end position="139"/>
    </location>
</feature>
<feature type="compositionally biased region" description="Basic residues" evidence="1">
    <location>
        <begin position="672"/>
        <end position="683"/>
    </location>
</feature>
<feature type="compositionally biased region" description="Gly residues" evidence="1">
    <location>
        <begin position="396"/>
        <end position="410"/>
    </location>
</feature>
<feature type="compositionally biased region" description="Basic and acidic residues" evidence="1">
    <location>
        <begin position="284"/>
        <end position="298"/>
    </location>
</feature>
<feature type="compositionally biased region" description="Basic residues" evidence="1">
    <location>
        <begin position="248"/>
        <end position="258"/>
    </location>
</feature>
<feature type="compositionally biased region" description="Basic residues" evidence="1">
    <location>
        <begin position="8"/>
        <end position="17"/>
    </location>
</feature>
<dbReference type="AlphaFoldDB" id="A0A6J4LL00"/>
<feature type="compositionally biased region" description="Basic and acidic residues" evidence="1">
    <location>
        <begin position="126"/>
        <end position="139"/>
    </location>
</feature>
<gene>
    <name evidence="2" type="ORF">AVDCRST_MAG11-2732</name>
</gene>
<feature type="compositionally biased region" description="Low complexity" evidence="1">
    <location>
        <begin position="56"/>
        <end position="67"/>
    </location>
</feature>
<feature type="compositionally biased region" description="Basic and acidic residues" evidence="1">
    <location>
        <begin position="631"/>
        <end position="642"/>
    </location>
</feature>
<feature type="compositionally biased region" description="Basic residues" evidence="1">
    <location>
        <begin position="472"/>
        <end position="483"/>
    </location>
</feature>
<proteinExistence type="predicted"/>
<organism evidence="2">
    <name type="scientific">uncultured Gemmatimonadaceae bacterium</name>
    <dbReference type="NCBI Taxonomy" id="246130"/>
    <lineage>
        <taxon>Bacteria</taxon>
        <taxon>Pseudomonadati</taxon>
        <taxon>Gemmatimonadota</taxon>
        <taxon>Gemmatimonadia</taxon>
        <taxon>Gemmatimonadales</taxon>
        <taxon>Gemmatimonadaceae</taxon>
        <taxon>environmental samples</taxon>
    </lineage>
</organism>
<feature type="non-terminal residue" evidence="2">
    <location>
        <position position="683"/>
    </location>
</feature>
<feature type="compositionally biased region" description="Basic residues" evidence="1">
    <location>
        <begin position="184"/>
        <end position="198"/>
    </location>
</feature>
<feature type="compositionally biased region" description="Low complexity" evidence="1">
    <location>
        <begin position="262"/>
        <end position="283"/>
    </location>
</feature>
<feature type="compositionally biased region" description="Basic and acidic residues" evidence="1">
    <location>
        <begin position="217"/>
        <end position="239"/>
    </location>
</feature>
<reference evidence="2" key="1">
    <citation type="submission" date="2020-02" db="EMBL/GenBank/DDBJ databases">
        <authorList>
            <person name="Meier V. D."/>
        </authorList>
    </citation>
    <scope>NUCLEOTIDE SEQUENCE</scope>
    <source>
        <strain evidence="2">AVDCRST_MAG11</strain>
    </source>
</reference>
<evidence type="ECO:0000313" key="2">
    <source>
        <dbReference type="EMBL" id="CAA9336388.1"/>
    </source>
</evidence>
<feature type="compositionally biased region" description="Basic residues" evidence="1">
    <location>
        <begin position="491"/>
        <end position="500"/>
    </location>
</feature>
<feature type="region of interest" description="Disordered" evidence="1">
    <location>
        <begin position="1"/>
        <end position="67"/>
    </location>
</feature>
<feature type="compositionally biased region" description="Basic and acidic residues" evidence="1">
    <location>
        <begin position="570"/>
        <end position="593"/>
    </location>
</feature>
<accession>A0A6J4LL00</accession>
<feature type="compositionally biased region" description="Basic and acidic residues" evidence="1">
    <location>
        <begin position="654"/>
        <end position="670"/>
    </location>
</feature>
<feature type="compositionally biased region" description="Basic and acidic residues" evidence="1">
    <location>
        <begin position="157"/>
        <end position="170"/>
    </location>
</feature>
<name>A0A6J4LL00_9BACT</name>
<evidence type="ECO:0000256" key="1">
    <source>
        <dbReference type="SAM" id="MobiDB-lite"/>
    </source>
</evidence>
<feature type="region of interest" description="Disordered" evidence="1">
    <location>
        <begin position="336"/>
        <end position="683"/>
    </location>
</feature>
<dbReference type="EMBL" id="CADCTU010000609">
    <property type="protein sequence ID" value="CAA9336388.1"/>
    <property type="molecule type" value="Genomic_DNA"/>
</dbReference>
<feature type="compositionally biased region" description="Basic residues" evidence="1">
    <location>
        <begin position="350"/>
        <end position="364"/>
    </location>
</feature>
<feature type="compositionally biased region" description="Basic and acidic residues" evidence="1">
    <location>
        <begin position="435"/>
        <end position="461"/>
    </location>
</feature>
<sequence>ARDEVRPHRAVQPRRRPAQGDRGADRGAAPRRPLPDAPRRHRLGQDDDDGQRHRAAGQAGARALAQQDARGAALRGAQELLPAERGRVLHLVLRLLPARGVRAEHRHVHREGRVDQRGHRPPPAARHVEPHGALGRDHRLDGLGDLRARRPRVVQVEHGDARGGAEDPARRHPALARAHPVQPQRRRLRARHVPGARRHGGDLPGVRGAGGARRAVGRRDRAHLQDQRRHRGDDHHPRAVGDLPGQALHHRAAVARARRGVDPAGAGRAARGAAARGEAARGAAAREPDELRRRDDARDRHVRRDRELLAPALGAQRGRATRLPLRLLPRGLPRRHRRVARHAAADPRHVQRRPRAQAHARRLRLPAAERARQPAAHLRRVPRAHAAGDLRVRDAGGAGAGAVRGRGGRAGDPAHGARGPRDRGAPGARPGGRPARRDPQAREGRRARAGHHAHEAHERGPHRLPAAGGRARAVHALRHRRDRAGRDRARAAARRLRRADRHQPAARGARHARGVARRDPRRRPGGVPPLRPLADPDRRARRAPRARPRDLLRRPRHRVDAAVHGGDGAPPDHPDRVQRGARDRPAQRREERGPGALHHPRGRRPRGEGGRAQGPPRRRADAGLRRRRGRPREARRAAREGDEGGGGVARLRGRRADPRPAVRAAREGRRAGQARRRRGRGPL</sequence>
<feature type="non-terminal residue" evidence="2">
    <location>
        <position position="1"/>
    </location>
</feature>
<feature type="region of interest" description="Disordered" evidence="1">
    <location>
        <begin position="157"/>
        <end position="298"/>
    </location>
</feature>
<feature type="compositionally biased region" description="Basic and acidic residues" evidence="1">
    <location>
        <begin position="547"/>
        <end position="561"/>
    </location>
</feature>
<protein>
    <submittedName>
        <fullName evidence="2">Excinuclease ABC subunit B</fullName>
    </submittedName>
</protein>